<dbReference type="EMBL" id="VDCV01000019">
    <property type="protein sequence ID" value="KAB5512938.1"/>
    <property type="molecule type" value="Genomic_DNA"/>
</dbReference>
<reference evidence="2" key="1">
    <citation type="journal article" date="2019" name="Gigascience">
        <title>De novo genome assembly of the endangered Acer yangbiense, a plant species with extremely small populations endemic to Yunnan Province, China.</title>
        <authorList>
            <person name="Yang J."/>
            <person name="Wariss H.M."/>
            <person name="Tao L."/>
            <person name="Zhang R."/>
            <person name="Yun Q."/>
            <person name="Hollingsworth P."/>
            <person name="Dao Z."/>
            <person name="Luo G."/>
            <person name="Guo H."/>
            <person name="Ma Y."/>
            <person name="Sun W."/>
        </authorList>
    </citation>
    <scope>NUCLEOTIDE SEQUENCE [LARGE SCALE GENOMIC DNA]</scope>
    <source>
        <strain evidence="2">cv. br00</strain>
    </source>
</reference>
<proteinExistence type="predicted"/>
<protein>
    <submittedName>
        <fullName evidence="1">Uncharacterized protein</fullName>
    </submittedName>
</protein>
<dbReference type="Proteomes" id="UP000326939">
    <property type="component" value="Chromosome 19"/>
</dbReference>
<keyword evidence="2" id="KW-1185">Reference proteome</keyword>
<sequence>MSHKYFRLNGVDYAMKISYAHIKICLAMQTYGISLEATPPSHLDKSNANEFVDSESGMLSNDTKCAGAAREVETSAKNMSTHCCSYQNEEKASLTVRIAQDQRFTLSICKSTFPKVTSKGRYT</sequence>
<name>A0A5N5J0H1_9ROSI</name>
<accession>A0A5N5J0H1</accession>
<gene>
    <name evidence="1" type="ORF">DKX38_029966</name>
</gene>
<dbReference type="AlphaFoldDB" id="A0A5N5J0H1"/>
<comment type="caution">
    <text evidence="1">The sequence shown here is derived from an EMBL/GenBank/DDBJ whole genome shotgun (WGS) entry which is preliminary data.</text>
</comment>
<evidence type="ECO:0000313" key="1">
    <source>
        <dbReference type="EMBL" id="KAB5512938.1"/>
    </source>
</evidence>
<evidence type="ECO:0000313" key="2">
    <source>
        <dbReference type="Proteomes" id="UP000326939"/>
    </source>
</evidence>
<organism evidence="1 2">
    <name type="scientific">Salix brachista</name>
    <dbReference type="NCBI Taxonomy" id="2182728"/>
    <lineage>
        <taxon>Eukaryota</taxon>
        <taxon>Viridiplantae</taxon>
        <taxon>Streptophyta</taxon>
        <taxon>Embryophyta</taxon>
        <taxon>Tracheophyta</taxon>
        <taxon>Spermatophyta</taxon>
        <taxon>Magnoliopsida</taxon>
        <taxon>eudicotyledons</taxon>
        <taxon>Gunneridae</taxon>
        <taxon>Pentapetalae</taxon>
        <taxon>rosids</taxon>
        <taxon>fabids</taxon>
        <taxon>Malpighiales</taxon>
        <taxon>Salicaceae</taxon>
        <taxon>Saliceae</taxon>
        <taxon>Salix</taxon>
    </lineage>
</organism>